<name>A0A317XPA2_9BASI</name>
<accession>A0A317XPA2</accession>
<dbReference type="Proteomes" id="UP000246740">
    <property type="component" value="Unassembled WGS sequence"/>
</dbReference>
<feature type="region of interest" description="Disordered" evidence="1">
    <location>
        <begin position="1"/>
        <end position="52"/>
    </location>
</feature>
<keyword evidence="3" id="KW-1185">Reference proteome</keyword>
<feature type="region of interest" description="Disordered" evidence="1">
    <location>
        <begin position="121"/>
        <end position="156"/>
    </location>
</feature>
<proteinExistence type="predicted"/>
<dbReference type="InParanoid" id="A0A317XPA2"/>
<evidence type="ECO:0000313" key="2">
    <source>
        <dbReference type="EMBL" id="PWY99931.1"/>
    </source>
</evidence>
<protein>
    <submittedName>
        <fullName evidence="2">Uncharacterized protein</fullName>
    </submittedName>
</protein>
<feature type="compositionally biased region" description="Low complexity" evidence="1">
    <location>
        <begin position="19"/>
        <end position="29"/>
    </location>
</feature>
<evidence type="ECO:0000256" key="1">
    <source>
        <dbReference type="SAM" id="MobiDB-lite"/>
    </source>
</evidence>
<evidence type="ECO:0000313" key="3">
    <source>
        <dbReference type="Proteomes" id="UP000246740"/>
    </source>
</evidence>
<gene>
    <name evidence="2" type="ORF">BCV70DRAFT_102807</name>
</gene>
<dbReference type="AlphaFoldDB" id="A0A317XPA2"/>
<organism evidence="2 3">
    <name type="scientific">Testicularia cyperi</name>
    <dbReference type="NCBI Taxonomy" id="1882483"/>
    <lineage>
        <taxon>Eukaryota</taxon>
        <taxon>Fungi</taxon>
        <taxon>Dikarya</taxon>
        <taxon>Basidiomycota</taxon>
        <taxon>Ustilaginomycotina</taxon>
        <taxon>Ustilaginomycetes</taxon>
        <taxon>Ustilaginales</taxon>
        <taxon>Anthracoideaceae</taxon>
        <taxon>Testicularia</taxon>
    </lineage>
</organism>
<feature type="compositionally biased region" description="Low complexity" evidence="1">
    <location>
        <begin position="135"/>
        <end position="148"/>
    </location>
</feature>
<dbReference type="OrthoDB" id="3352450at2759"/>
<dbReference type="EMBL" id="KZ819193">
    <property type="protein sequence ID" value="PWY99931.1"/>
    <property type="molecule type" value="Genomic_DNA"/>
</dbReference>
<sequence>MSANQSPAPNHGGGVAADPSSSSPSPSHSKVLLGRNAGKMDPEVHPPLPIEQVGNANRSAQIRGIFLGIGGGIMSAFIARRAMNLSKNAAYLSGLVAGTGVAYITAAQQLEHNLSAVESAEKGLRDSLRAPKSATTTSTTTTTTTSSSPSHSDGTDQEMLKYDLLAASNPSHEAGVSGLHTLHDKFATSRGDH</sequence>
<reference evidence="2 3" key="1">
    <citation type="journal article" date="2018" name="Mol. Biol. Evol.">
        <title>Broad Genomic Sampling Reveals a Smut Pathogenic Ancestry of the Fungal Clade Ustilaginomycotina.</title>
        <authorList>
            <person name="Kijpornyongpan T."/>
            <person name="Mondo S.J."/>
            <person name="Barry K."/>
            <person name="Sandor L."/>
            <person name="Lee J."/>
            <person name="Lipzen A."/>
            <person name="Pangilinan J."/>
            <person name="LaButti K."/>
            <person name="Hainaut M."/>
            <person name="Henrissat B."/>
            <person name="Grigoriev I.V."/>
            <person name="Spatafora J.W."/>
            <person name="Aime M.C."/>
        </authorList>
    </citation>
    <scope>NUCLEOTIDE SEQUENCE [LARGE SCALE GENOMIC DNA]</scope>
    <source>
        <strain evidence="2 3">MCA 3645</strain>
    </source>
</reference>